<evidence type="ECO:0000313" key="3">
    <source>
        <dbReference type="Proteomes" id="UP001283361"/>
    </source>
</evidence>
<organism evidence="2 3">
    <name type="scientific">Elysia crispata</name>
    <name type="common">lettuce slug</name>
    <dbReference type="NCBI Taxonomy" id="231223"/>
    <lineage>
        <taxon>Eukaryota</taxon>
        <taxon>Metazoa</taxon>
        <taxon>Spiralia</taxon>
        <taxon>Lophotrochozoa</taxon>
        <taxon>Mollusca</taxon>
        <taxon>Gastropoda</taxon>
        <taxon>Heterobranchia</taxon>
        <taxon>Euthyneura</taxon>
        <taxon>Panpulmonata</taxon>
        <taxon>Sacoglossa</taxon>
        <taxon>Placobranchoidea</taxon>
        <taxon>Plakobranchidae</taxon>
        <taxon>Elysia</taxon>
    </lineage>
</organism>
<keyword evidence="3" id="KW-1185">Reference proteome</keyword>
<sequence>MTLSKPSAILATSVTKTQQRSQKTAGDTALKLVTDLITSWTRPLSSTLHLSDCWRRGYSTRETPRDFPRLPETSQDMQRSIQHGVCVSARHG</sequence>
<accession>A0AAE1CKR6</accession>
<dbReference type="Proteomes" id="UP001283361">
    <property type="component" value="Unassembled WGS sequence"/>
</dbReference>
<feature type="compositionally biased region" description="Polar residues" evidence="1">
    <location>
        <begin position="72"/>
        <end position="81"/>
    </location>
</feature>
<protein>
    <submittedName>
        <fullName evidence="2">Uncharacterized protein</fullName>
    </submittedName>
</protein>
<dbReference type="EMBL" id="JAWDGP010007804">
    <property type="protein sequence ID" value="KAK3704206.1"/>
    <property type="molecule type" value="Genomic_DNA"/>
</dbReference>
<evidence type="ECO:0000256" key="1">
    <source>
        <dbReference type="SAM" id="MobiDB-lite"/>
    </source>
</evidence>
<proteinExistence type="predicted"/>
<reference evidence="2" key="1">
    <citation type="journal article" date="2023" name="G3 (Bethesda)">
        <title>A reference genome for the long-term kleptoplast-retaining sea slug Elysia crispata morphotype clarki.</title>
        <authorList>
            <person name="Eastman K.E."/>
            <person name="Pendleton A.L."/>
            <person name="Shaikh M.A."/>
            <person name="Suttiyut T."/>
            <person name="Ogas R."/>
            <person name="Tomko P."/>
            <person name="Gavelis G."/>
            <person name="Widhalm J.R."/>
            <person name="Wisecaver J.H."/>
        </authorList>
    </citation>
    <scope>NUCLEOTIDE SEQUENCE</scope>
    <source>
        <strain evidence="2">ECLA1</strain>
    </source>
</reference>
<gene>
    <name evidence="2" type="ORF">RRG08_066837</name>
</gene>
<evidence type="ECO:0000313" key="2">
    <source>
        <dbReference type="EMBL" id="KAK3704206.1"/>
    </source>
</evidence>
<feature type="region of interest" description="Disordered" evidence="1">
    <location>
        <begin position="61"/>
        <end position="92"/>
    </location>
</feature>
<name>A0AAE1CKR6_9GAST</name>
<dbReference type="AlphaFoldDB" id="A0AAE1CKR6"/>
<comment type="caution">
    <text evidence="2">The sequence shown here is derived from an EMBL/GenBank/DDBJ whole genome shotgun (WGS) entry which is preliminary data.</text>
</comment>